<feature type="domain" description="HTH CENPB-type" evidence="5">
    <location>
        <begin position="83"/>
        <end position="158"/>
    </location>
</feature>
<dbReference type="PROSITE" id="PS51253">
    <property type="entry name" value="HTH_CENPB"/>
    <property type="match status" value="1"/>
</dbReference>
<dbReference type="PANTHER" id="PTHR47326:SF1">
    <property type="entry name" value="HTH PSQ-TYPE DOMAIN-CONTAINING PROTEIN"/>
    <property type="match status" value="1"/>
</dbReference>
<dbReference type="AlphaFoldDB" id="A0AAV8VUQ4"/>
<dbReference type="PANTHER" id="PTHR47326">
    <property type="entry name" value="TRANSPOSABLE ELEMENT TC3 TRANSPOSASE-LIKE PROTEIN"/>
    <property type="match status" value="1"/>
</dbReference>
<dbReference type="InterPro" id="IPR006600">
    <property type="entry name" value="HTH_CenpB_DNA-bd_dom"/>
</dbReference>
<name>A0AAV8VUQ4_9CUCU</name>
<evidence type="ECO:0000256" key="1">
    <source>
        <dbReference type="ARBA" id="ARBA00004123"/>
    </source>
</evidence>
<dbReference type="SMART" id="SM00674">
    <property type="entry name" value="CENPB"/>
    <property type="match status" value="1"/>
</dbReference>
<dbReference type="InterPro" id="IPR036397">
    <property type="entry name" value="RNaseH_sf"/>
</dbReference>
<dbReference type="Pfam" id="PF05225">
    <property type="entry name" value="HTH_psq"/>
    <property type="match status" value="1"/>
</dbReference>
<keyword evidence="4" id="KW-0175">Coiled coil</keyword>
<comment type="caution">
    <text evidence="6">The sequence shown here is derived from an EMBL/GenBank/DDBJ whole genome shotgun (WGS) entry which is preliminary data.</text>
</comment>
<keyword evidence="7" id="KW-1185">Reference proteome</keyword>
<dbReference type="Gene3D" id="3.30.420.10">
    <property type="entry name" value="Ribonuclease H-like superfamily/Ribonuclease H"/>
    <property type="match status" value="1"/>
</dbReference>
<dbReference type="EMBL" id="JANEYG010000029">
    <property type="protein sequence ID" value="KAJ8917899.1"/>
    <property type="molecule type" value="Genomic_DNA"/>
</dbReference>
<dbReference type="InterPro" id="IPR004875">
    <property type="entry name" value="DDE_SF_endonuclease_dom"/>
</dbReference>
<accession>A0AAV8VUQ4</accession>
<protein>
    <recommendedName>
        <fullName evidence="5">HTH CENPB-type domain-containing protein</fullName>
    </recommendedName>
</protein>
<evidence type="ECO:0000313" key="6">
    <source>
        <dbReference type="EMBL" id="KAJ8917899.1"/>
    </source>
</evidence>
<dbReference type="Proteomes" id="UP001159042">
    <property type="component" value="Unassembled WGS sequence"/>
</dbReference>
<proteinExistence type="predicted"/>
<keyword evidence="2" id="KW-0238">DNA-binding</keyword>
<dbReference type="GO" id="GO:0005634">
    <property type="term" value="C:nucleus"/>
    <property type="evidence" value="ECO:0007669"/>
    <property type="project" value="UniProtKB-SubCell"/>
</dbReference>
<evidence type="ECO:0000256" key="4">
    <source>
        <dbReference type="SAM" id="Coils"/>
    </source>
</evidence>
<dbReference type="GO" id="GO:0003677">
    <property type="term" value="F:DNA binding"/>
    <property type="evidence" value="ECO:0007669"/>
    <property type="project" value="UniProtKB-KW"/>
</dbReference>
<evidence type="ECO:0000313" key="7">
    <source>
        <dbReference type="Proteomes" id="UP001159042"/>
    </source>
</evidence>
<dbReference type="InterPro" id="IPR007889">
    <property type="entry name" value="HTH_Psq"/>
</dbReference>
<evidence type="ECO:0000256" key="3">
    <source>
        <dbReference type="ARBA" id="ARBA00023242"/>
    </source>
</evidence>
<reference evidence="6 7" key="1">
    <citation type="journal article" date="2023" name="Insect Mol. Biol.">
        <title>Genome sequencing provides insights into the evolution of gene families encoding plant cell wall-degrading enzymes in longhorned beetles.</title>
        <authorList>
            <person name="Shin N.R."/>
            <person name="Okamura Y."/>
            <person name="Kirsch R."/>
            <person name="Pauchet Y."/>
        </authorList>
    </citation>
    <scope>NUCLEOTIDE SEQUENCE [LARGE SCALE GENOMIC DNA]</scope>
    <source>
        <strain evidence="6">EAD_L_NR</strain>
    </source>
</reference>
<evidence type="ECO:0000256" key="2">
    <source>
        <dbReference type="ARBA" id="ARBA00023125"/>
    </source>
</evidence>
<dbReference type="InterPro" id="IPR009057">
    <property type="entry name" value="Homeodomain-like_sf"/>
</dbReference>
<gene>
    <name evidence="6" type="ORF">NQ315_002591</name>
</gene>
<dbReference type="SUPFAM" id="SSF46689">
    <property type="entry name" value="Homeodomain-like"/>
    <property type="match status" value="1"/>
</dbReference>
<organism evidence="6 7">
    <name type="scientific">Exocentrus adspersus</name>
    <dbReference type="NCBI Taxonomy" id="1586481"/>
    <lineage>
        <taxon>Eukaryota</taxon>
        <taxon>Metazoa</taxon>
        <taxon>Ecdysozoa</taxon>
        <taxon>Arthropoda</taxon>
        <taxon>Hexapoda</taxon>
        <taxon>Insecta</taxon>
        <taxon>Pterygota</taxon>
        <taxon>Neoptera</taxon>
        <taxon>Endopterygota</taxon>
        <taxon>Coleoptera</taxon>
        <taxon>Polyphaga</taxon>
        <taxon>Cucujiformia</taxon>
        <taxon>Chrysomeloidea</taxon>
        <taxon>Cerambycidae</taxon>
        <taxon>Lamiinae</taxon>
        <taxon>Acanthocinini</taxon>
        <taxon>Exocentrus</taxon>
    </lineage>
</organism>
<dbReference type="Pfam" id="PF03184">
    <property type="entry name" value="DDE_1"/>
    <property type="match status" value="1"/>
</dbReference>
<sequence>MVYNEGIDKMTVNQGIYNFVFIFRCKMPKVKEGCKYKKCYSEAGLSSALDAVRKGMSKKEASKLYGIPRGTLQFRLSDKFKKCGHGPPPVLSSEEENLLVSWITENLKKGFPVRKEDIQVSVKLYLDKIKRKTLFVDNLPGDRWYNRFLERHKLAERTSEAVTQSSACLSADDLKKWFVEIRHYLEEKGCDEILKFSNRIFNGDETCFLLGPKETKVLAPKGTKNVYEVDRAVAKSNLTVMFTFSAAGDTIPPMIIYPYKRLPKPIFDSVPKEWGIGLSDNGWMKSEVFFEYISLVLHPYLLKKNIQFPIILFVDGHKTHLTFQLSKLCIKLNIILIALYPNATRILQPADVGVFKPVKNMWKRAVLEWRRLNPDEQLTKEKFAPILKIVVDNIKPSCIINGFRATGLYPFNFDAIDASKCLGKRKTSDANDRLTNDCMIDVEEPINENGNIRCESNNKYLSYDAFCDVVGHETIDQFENFAKDGRDETESLLYKLWCKFKEIPKENPKNQDAANGIIHEDNPEDIQINIVHSLKDGEEEKSESHSFEISKEIIENTDSVPSNEDRCLKELLYWPDTPQRKNKRHSEKMPYVITSTGWKNVYTEKKRKKEEEEKNKEIKRTERLKKRLIKANQIKGTTKNKKLTNKKDKKLLIENNEVNDEEQGETLYFNLEESIYTEKKRKNEEEEKNKEIKITEPLKFNLNVRTRVRPQVRFKINMWCGINNDTVIGTVFLEENLNAERYLNLLNVNVEDLLDSLPLTVLPQMWFQHDGCAAHNARIVRDYLNEKWIGTHGPIAWPPRSPWLNPLDYFL</sequence>
<feature type="coiled-coil region" evidence="4">
    <location>
        <begin position="602"/>
        <end position="631"/>
    </location>
</feature>
<dbReference type="Pfam" id="PF03221">
    <property type="entry name" value="HTH_Tnp_Tc5"/>
    <property type="match status" value="1"/>
</dbReference>
<keyword evidence="3" id="KW-0539">Nucleus</keyword>
<evidence type="ECO:0000259" key="5">
    <source>
        <dbReference type="PROSITE" id="PS51253"/>
    </source>
</evidence>
<dbReference type="Gene3D" id="1.10.10.60">
    <property type="entry name" value="Homeodomain-like"/>
    <property type="match status" value="1"/>
</dbReference>
<comment type="subcellular location">
    <subcellularLocation>
        <location evidence="1">Nucleus</location>
    </subcellularLocation>
</comment>